<organism evidence="2 3">
    <name type="scientific">Pseudoalteromonas gelatinilytica</name>
    <dbReference type="NCBI Taxonomy" id="1703256"/>
    <lineage>
        <taxon>Bacteria</taxon>
        <taxon>Pseudomonadati</taxon>
        <taxon>Pseudomonadota</taxon>
        <taxon>Gammaproteobacteria</taxon>
        <taxon>Alteromonadales</taxon>
        <taxon>Pseudoalteromonadaceae</taxon>
        <taxon>Pseudoalteromonas</taxon>
    </lineage>
</organism>
<protein>
    <submittedName>
        <fullName evidence="2">Uncharacterized protein</fullName>
    </submittedName>
</protein>
<evidence type="ECO:0000256" key="1">
    <source>
        <dbReference type="SAM" id="Coils"/>
    </source>
</evidence>
<evidence type="ECO:0000313" key="2">
    <source>
        <dbReference type="EMBL" id="RJF32055.1"/>
    </source>
</evidence>
<accession>A0A3A3EDT8</accession>
<name>A0A3A3EDT8_9GAMM</name>
<dbReference type="Proteomes" id="UP000265938">
    <property type="component" value="Unassembled WGS sequence"/>
</dbReference>
<proteinExistence type="predicted"/>
<evidence type="ECO:0000313" key="3">
    <source>
        <dbReference type="Proteomes" id="UP000265938"/>
    </source>
</evidence>
<sequence length="293" mass="34463">MADKTFGFKVSEDLYEKVKTVIETSGITSKDWFERAVVLYEMNAIKQGSSDYTQDLTELEHHTTRMYELIANMIERSIHLKDQAVKEVADKLESKESIITDLQQHVKQLKIELSLSRQEVEVSVQKAIDSEEKLKASQGMLETNQALVSEYKEKNDTLNGLVVKYQAYADENEKLKKDFESEKSEMVREAIEERATLTKQVEELTEKFRTSSEDLRILLQQAEQDKANYEREITVLSERKELERERAVVELRSQHNEEVRKLYDEMANLRKMNEDTRERMQLEIEQLKQRKEN</sequence>
<keyword evidence="1" id="KW-0175">Coiled coil</keyword>
<gene>
    <name evidence="2" type="ORF">D4741_19995</name>
</gene>
<feature type="coiled-coil region" evidence="1">
    <location>
        <begin position="158"/>
        <end position="293"/>
    </location>
</feature>
<dbReference type="EMBL" id="QYSE01000009">
    <property type="protein sequence ID" value="RJF32055.1"/>
    <property type="molecule type" value="Genomic_DNA"/>
</dbReference>
<feature type="coiled-coil region" evidence="1">
    <location>
        <begin position="92"/>
        <end position="119"/>
    </location>
</feature>
<dbReference type="AlphaFoldDB" id="A0A3A3EDT8"/>
<reference evidence="2 3" key="1">
    <citation type="submission" date="2018-09" db="EMBL/GenBank/DDBJ databases">
        <title>Identification of marine bacteria producing industrial enzymes.</title>
        <authorList>
            <person name="Cheng T.H."/>
            <person name="Saidin J."/>
            <person name="Muhd D.D."/>
            <person name="Isa M.N.M."/>
            <person name="Bakar M.F.A."/>
            <person name="Ismail N."/>
        </authorList>
    </citation>
    <scope>NUCLEOTIDE SEQUENCE [LARGE SCALE GENOMIC DNA]</scope>
    <source>
        <strain evidence="2 3">MNAD 1.6</strain>
    </source>
</reference>
<comment type="caution">
    <text evidence="2">The sequence shown here is derived from an EMBL/GenBank/DDBJ whole genome shotgun (WGS) entry which is preliminary data.</text>
</comment>